<dbReference type="Gene3D" id="3.60.15.10">
    <property type="entry name" value="Ribonuclease Z/Hydroxyacylglutathione hydrolase-like"/>
    <property type="match status" value="1"/>
</dbReference>
<protein>
    <recommendedName>
        <fullName evidence="1">Metallo-beta-lactamase domain-containing protein</fullName>
    </recommendedName>
</protein>
<proteinExistence type="predicted"/>
<dbReference type="STRING" id="1802229.A2401_03500"/>
<evidence type="ECO:0000259" key="1">
    <source>
        <dbReference type="SMART" id="SM00849"/>
    </source>
</evidence>
<sequence>MLEVDFLDVGQGDSIFIKTPEGHQIIIDGGPNSILLQKLAERMPFWDKTIDLVILTHPEKDHMTGLLDVLQNYKVDYFLWTGVIKNSAENKKLAALLEEAQKPKRNFLASLDGKSKSTKILIAKAGEKIMAGEVLIDILFPHENLNNQEPKNTNDTSVVSQLIFGNNEFLFTGDISSSAEKKLVNGGADLSASVLKVAHHGSKYSTSDIFLETVKPGIAVISVGKNSYGHPTQETLKRLEEFGIKILRTDTNGDVNMVSDGKNIILK</sequence>
<comment type="caution">
    <text evidence="2">The sequence shown here is derived from an EMBL/GenBank/DDBJ whole genome shotgun (WGS) entry which is preliminary data.</text>
</comment>
<evidence type="ECO:0000313" key="3">
    <source>
        <dbReference type="Proteomes" id="UP000177751"/>
    </source>
</evidence>
<dbReference type="EMBL" id="MHPP01000032">
    <property type="protein sequence ID" value="OGZ83545.1"/>
    <property type="molecule type" value="Genomic_DNA"/>
</dbReference>
<reference evidence="2 3" key="1">
    <citation type="journal article" date="2016" name="Nat. Commun.">
        <title>Thousands of microbial genomes shed light on interconnected biogeochemical processes in an aquifer system.</title>
        <authorList>
            <person name="Anantharaman K."/>
            <person name="Brown C.T."/>
            <person name="Hug L.A."/>
            <person name="Sharon I."/>
            <person name="Castelle C.J."/>
            <person name="Probst A.J."/>
            <person name="Thomas B.C."/>
            <person name="Singh A."/>
            <person name="Wilkins M.J."/>
            <person name="Karaoz U."/>
            <person name="Brodie E.L."/>
            <person name="Williams K.H."/>
            <person name="Hubbard S.S."/>
            <person name="Banfield J.F."/>
        </authorList>
    </citation>
    <scope>NUCLEOTIDE SEQUENCE [LARGE SCALE GENOMIC DNA]</scope>
</reference>
<accession>A0A1G2J8Y1</accession>
<dbReference type="AlphaFoldDB" id="A0A1G2J8Y1"/>
<gene>
    <name evidence="2" type="ORF">A2401_03500</name>
</gene>
<evidence type="ECO:0000313" key="2">
    <source>
        <dbReference type="EMBL" id="OGZ83545.1"/>
    </source>
</evidence>
<dbReference type="InterPro" id="IPR035681">
    <property type="entry name" value="ComA-like_MBL"/>
</dbReference>
<dbReference type="SMART" id="SM00849">
    <property type="entry name" value="Lactamase_B"/>
    <property type="match status" value="1"/>
</dbReference>
<dbReference type="CDD" id="cd07731">
    <property type="entry name" value="ComA-like_MBL-fold"/>
    <property type="match status" value="1"/>
</dbReference>
<dbReference type="Pfam" id="PF00753">
    <property type="entry name" value="Lactamase_B"/>
    <property type="match status" value="1"/>
</dbReference>
<name>A0A1G2J8Y1_9BACT</name>
<dbReference type="PANTHER" id="PTHR30619:SF1">
    <property type="entry name" value="RECOMBINATION PROTEIN 2"/>
    <property type="match status" value="1"/>
</dbReference>
<dbReference type="SUPFAM" id="SSF56281">
    <property type="entry name" value="Metallo-hydrolase/oxidoreductase"/>
    <property type="match status" value="1"/>
</dbReference>
<dbReference type="InterPro" id="IPR052159">
    <property type="entry name" value="Competence_DNA_uptake"/>
</dbReference>
<feature type="domain" description="Metallo-beta-lactamase" evidence="1">
    <location>
        <begin position="11"/>
        <end position="225"/>
    </location>
</feature>
<dbReference type="InterPro" id="IPR001279">
    <property type="entry name" value="Metallo-B-lactamas"/>
</dbReference>
<dbReference type="Proteomes" id="UP000177751">
    <property type="component" value="Unassembled WGS sequence"/>
</dbReference>
<dbReference type="PANTHER" id="PTHR30619">
    <property type="entry name" value="DNA INTERNALIZATION/COMPETENCE PROTEIN COMEC/REC2"/>
    <property type="match status" value="1"/>
</dbReference>
<organism evidence="2 3">
    <name type="scientific">Candidatus Staskawiczbacteria bacterium RIFOXYC1_FULL_38_18</name>
    <dbReference type="NCBI Taxonomy" id="1802229"/>
    <lineage>
        <taxon>Bacteria</taxon>
        <taxon>Candidatus Staskawicziibacteriota</taxon>
    </lineage>
</organism>
<dbReference type="InterPro" id="IPR036866">
    <property type="entry name" value="RibonucZ/Hydroxyglut_hydro"/>
</dbReference>